<sequence>METSIIIENNRLAVPGRIDRQTAPRIVLREKSPILAPFFMPLPLALQSSPDLKSL</sequence>
<reference evidence="1" key="1">
    <citation type="submission" date="2019-12" db="EMBL/GenBank/DDBJ databases">
        <title>Genome sequencing and annotation of Brassica cretica.</title>
        <authorList>
            <person name="Studholme D.J."/>
            <person name="Sarris P."/>
        </authorList>
    </citation>
    <scope>NUCLEOTIDE SEQUENCE</scope>
    <source>
        <strain evidence="1">PFS-109/04</strain>
        <tissue evidence="1">Leaf</tissue>
    </source>
</reference>
<comment type="caution">
    <text evidence="1">The sequence shown here is derived from an EMBL/GenBank/DDBJ whole genome shotgun (WGS) entry which is preliminary data.</text>
</comment>
<evidence type="ECO:0000313" key="2">
    <source>
        <dbReference type="Proteomes" id="UP000712600"/>
    </source>
</evidence>
<name>A0A8S9Q8I8_BRACR</name>
<dbReference type="EMBL" id="QGKX02001347">
    <property type="protein sequence ID" value="KAF3527026.1"/>
    <property type="molecule type" value="Genomic_DNA"/>
</dbReference>
<dbReference type="Proteomes" id="UP000712600">
    <property type="component" value="Unassembled WGS sequence"/>
</dbReference>
<protein>
    <submittedName>
        <fullName evidence="1">Uncharacterized protein</fullName>
    </submittedName>
</protein>
<gene>
    <name evidence="1" type="ORF">F2Q69_00050711</name>
</gene>
<proteinExistence type="predicted"/>
<dbReference type="AlphaFoldDB" id="A0A8S9Q8I8"/>
<accession>A0A8S9Q8I8</accession>
<evidence type="ECO:0000313" key="1">
    <source>
        <dbReference type="EMBL" id="KAF3527026.1"/>
    </source>
</evidence>
<organism evidence="1 2">
    <name type="scientific">Brassica cretica</name>
    <name type="common">Mustard</name>
    <dbReference type="NCBI Taxonomy" id="69181"/>
    <lineage>
        <taxon>Eukaryota</taxon>
        <taxon>Viridiplantae</taxon>
        <taxon>Streptophyta</taxon>
        <taxon>Embryophyta</taxon>
        <taxon>Tracheophyta</taxon>
        <taxon>Spermatophyta</taxon>
        <taxon>Magnoliopsida</taxon>
        <taxon>eudicotyledons</taxon>
        <taxon>Gunneridae</taxon>
        <taxon>Pentapetalae</taxon>
        <taxon>rosids</taxon>
        <taxon>malvids</taxon>
        <taxon>Brassicales</taxon>
        <taxon>Brassicaceae</taxon>
        <taxon>Brassiceae</taxon>
        <taxon>Brassica</taxon>
    </lineage>
</organism>